<organism evidence="2 3">
    <name type="scientific">Brachionus plicatilis</name>
    <name type="common">Marine rotifer</name>
    <name type="synonym">Brachionus muelleri</name>
    <dbReference type="NCBI Taxonomy" id="10195"/>
    <lineage>
        <taxon>Eukaryota</taxon>
        <taxon>Metazoa</taxon>
        <taxon>Spiralia</taxon>
        <taxon>Gnathifera</taxon>
        <taxon>Rotifera</taxon>
        <taxon>Eurotatoria</taxon>
        <taxon>Monogononta</taxon>
        <taxon>Pseudotrocha</taxon>
        <taxon>Ploima</taxon>
        <taxon>Brachionidae</taxon>
        <taxon>Brachionus</taxon>
    </lineage>
</organism>
<keyword evidence="1" id="KW-0812">Transmembrane</keyword>
<feature type="transmembrane region" description="Helical" evidence="1">
    <location>
        <begin position="57"/>
        <end position="75"/>
    </location>
</feature>
<dbReference type="EMBL" id="REGN01000910">
    <property type="protein sequence ID" value="RNA38162.1"/>
    <property type="molecule type" value="Genomic_DNA"/>
</dbReference>
<evidence type="ECO:0000256" key="1">
    <source>
        <dbReference type="SAM" id="Phobius"/>
    </source>
</evidence>
<gene>
    <name evidence="2" type="ORF">BpHYR1_024604</name>
</gene>
<dbReference type="AlphaFoldDB" id="A0A3M7SR61"/>
<evidence type="ECO:0000313" key="3">
    <source>
        <dbReference type="Proteomes" id="UP000276133"/>
    </source>
</evidence>
<protein>
    <submittedName>
        <fullName evidence="2">Uncharacterized protein</fullName>
    </submittedName>
</protein>
<proteinExistence type="predicted"/>
<reference evidence="2 3" key="1">
    <citation type="journal article" date="2018" name="Sci. Rep.">
        <title>Genomic signatures of local adaptation to the degree of environmental predictability in rotifers.</title>
        <authorList>
            <person name="Franch-Gras L."/>
            <person name="Hahn C."/>
            <person name="Garcia-Roger E.M."/>
            <person name="Carmona M.J."/>
            <person name="Serra M."/>
            <person name="Gomez A."/>
        </authorList>
    </citation>
    <scope>NUCLEOTIDE SEQUENCE [LARGE SCALE GENOMIC DNA]</scope>
    <source>
        <strain evidence="2">HYR1</strain>
    </source>
</reference>
<accession>A0A3M7SR61</accession>
<keyword evidence="1" id="KW-1133">Transmembrane helix</keyword>
<name>A0A3M7SR61_BRAPC</name>
<keyword evidence="3" id="KW-1185">Reference proteome</keyword>
<comment type="caution">
    <text evidence="2">The sequence shown here is derived from an EMBL/GenBank/DDBJ whole genome shotgun (WGS) entry which is preliminary data.</text>
</comment>
<evidence type="ECO:0000313" key="2">
    <source>
        <dbReference type="EMBL" id="RNA38162.1"/>
    </source>
</evidence>
<keyword evidence="1" id="KW-0472">Membrane</keyword>
<sequence>MAVAIVTIKVICNILCYNLISRIVSSKAKTRVSIRILVHSRETITKKVDQNLEKSNIYYKIFLVISSFIFTFSYFSRVLDPSMRIFFNSWASKLQILAVPSLLPLKNLADVLANWMLSTQLVSEFQFQKHITPSLPDEASQRVDPQQ</sequence>
<dbReference type="Proteomes" id="UP000276133">
    <property type="component" value="Unassembled WGS sequence"/>
</dbReference>